<comment type="catalytic activity">
    <reaction evidence="1">
        <text>ATP + protein L-histidine = ADP + protein N-phospho-L-histidine.</text>
        <dbReference type="EC" id="2.7.13.3"/>
    </reaction>
</comment>
<dbReference type="PANTHER" id="PTHR45436:SF5">
    <property type="entry name" value="SENSOR HISTIDINE KINASE TRCS"/>
    <property type="match status" value="1"/>
</dbReference>
<comment type="caution">
    <text evidence="19">The sequence shown here is derived from an EMBL/GenBank/DDBJ whole genome shotgun (WGS) entry which is preliminary data.</text>
</comment>
<dbReference type="PROSITE" id="PS50885">
    <property type="entry name" value="HAMP"/>
    <property type="match status" value="1"/>
</dbReference>
<keyword evidence="5" id="KW-1003">Cell membrane</keyword>
<keyword evidence="6" id="KW-0597">Phosphoprotein</keyword>
<dbReference type="AlphaFoldDB" id="A0A4R5VT83"/>
<dbReference type="InterPro" id="IPR041610">
    <property type="entry name" value="ArlS_N"/>
</dbReference>
<comment type="subcellular location">
    <subcellularLocation>
        <location evidence="2">Cell membrane</location>
        <topology evidence="2">Multi-pass membrane protein</topology>
    </subcellularLocation>
</comment>
<evidence type="ECO:0000313" key="21">
    <source>
        <dbReference type="Proteomes" id="UP001178888"/>
    </source>
</evidence>
<dbReference type="Gene3D" id="3.30.565.10">
    <property type="entry name" value="Histidine kinase-like ATPase, C-terminal domain"/>
    <property type="match status" value="1"/>
</dbReference>
<dbReference type="InterPro" id="IPR003660">
    <property type="entry name" value="HAMP_dom"/>
</dbReference>
<keyword evidence="9" id="KW-0547">Nucleotide-binding</keyword>
<dbReference type="Pfam" id="PF00672">
    <property type="entry name" value="HAMP"/>
    <property type="match status" value="1"/>
</dbReference>
<dbReference type="RefSeq" id="WP_133335514.1">
    <property type="nucleotide sequence ID" value="NZ_JAVGVR010000001.1"/>
</dbReference>
<dbReference type="SMART" id="SM00388">
    <property type="entry name" value="HisKA"/>
    <property type="match status" value="1"/>
</dbReference>
<dbReference type="PANTHER" id="PTHR45436">
    <property type="entry name" value="SENSOR HISTIDINE KINASE YKOH"/>
    <property type="match status" value="1"/>
</dbReference>
<keyword evidence="10 19" id="KW-0418">Kinase</keyword>
<dbReference type="InterPro" id="IPR005467">
    <property type="entry name" value="His_kinase_dom"/>
</dbReference>
<dbReference type="SUPFAM" id="SSF55874">
    <property type="entry name" value="ATPase domain of HSP90 chaperone/DNA topoisomerase II/histidine kinase"/>
    <property type="match status" value="1"/>
</dbReference>
<dbReference type="Proteomes" id="UP001178888">
    <property type="component" value="Unassembled WGS sequence"/>
</dbReference>
<dbReference type="SUPFAM" id="SSF158472">
    <property type="entry name" value="HAMP domain-like"/>
    <property type="match status" value="1"/>
</dbReference>
<dbReference type="Proteomes" id="UP000295132">
    <property type="component" value="Unassembled WGS sequence"/>
</dbReference>
<reference evidence="18" key="2">
    <citation type="submission" date="2023-08" db="EMBL/GenBank/DDBJ databases">
        <title>Nitrogen cycling bacteria in agricultural field soils.</title>
        <authorList>
            <person name="Jang J."/>
        </authorList>
    </citation>
    <scope>NUCLEOTIDE SEQUENCE</scope>
    <source>
        <strain evidence="18">PS3-36</strain>
    </source>
</reference>
<dbReference type="Gene3D" id="6.10.340.10">
    <property type="match status" value="1"/>
</dbReference>
<organism evidence="19 20">
    <name type="scientific">Bacillus salipaludis</name>
    <dbReference type="NCBI Taxonomy" id="2547811"/>
    <lineage>
        <taxon>Bacteria</taxon>
        <taxon>Bacillati</taxon>
        <taxon>Bacillota</taxon>
        <taxon>Bacilli</taxon>
        <taxon>Bacillales</taxon>
        <taxon>Bacillaceae</taxon>
        <taxon>Bacillus</taxon>
    </lineage>
</organism>
<proteinExistence type="predicted"/>
<evidence type="ECO:0000259" key="17">
    <source>
        <dbReference type="PROSITE" id="PS50885"/>
    </source>
</evidence>
<keyword evidence="8 15" id="KW-0812">Transmembrane</keyword>
<dbReference type="Pfam" id="PF18719">
    <property type="entry name" value="ArlS_N"/>
    <property type="match status" value="1"/>
</dbReference>
<keyword evidence="14 15" id="KW-0472">Membrane</keyword>
<evidence type="ECO:0000256" key="1">
    <source>
        <dbReference type="ARBA" id="ARBA00000085"/>
    </source>
</evidence>
<dbReference type="GO" id="GO:0005886">
    <property type="term" value="C:plasma membrane"/>
    <property type="evidence" value="ECO:0007669"/>
    <property type="project" value="UniProtKB-SubCell"/>
</dbReference>
<dbReference type="PRINTS" id="PR00344">
    <property type="entry name" value="BCTRLSENSOR"/>
</dbReference>
<dbReference type="SMART" id="SM00304">
    <property type="entry name" value="HAMP"/>
    <property type="match status" value="1"/>
</dbReference>
<evidence type="ECO:0000256" key="5">
    <source>
        <dbReference type="ARBA" id="ARBA00022475"/>
    </source>
</evidence>
<evidence type="ECO:0000256" key="4">
    <source>
        <dbReference type="ARBA" id="ARBA00015735"/>
    </source>
</evidence>
<evidence type="ECO:0000256" key="14">
    <source>
        <dbReference type="ARBA" id="ARBA00023136"/>
    </source>
</evidence>
<evidence type="ECO:0000313" key="18">
    <source>
        <dbReference type="EMBL" id="MDQ6598377.1"/>
    </source>
</evidence>
<evidence type="ECO:0000256" key="2">
    <source>
        <dbReference type="ARBA" id="ARBA00004651"/>
    </source>
</evidence>
<dbReference type="InterPro" id="IPR003594">
    <property type="entry name" value="HATPase_dom"/>
</dbReference>
<evidence type="ECO:0000256" key="12">
    <source>
        <dbReference type="ARBA" id="ARBA00022989"/>
    </source>
</evidence>
<dbReference type="CDD" id="cd00075">
    <property type="entry name" value="HATPase"/>
    <property type="match status" value="1"/>
</dbReference>
<reference evidence="19 20" key="1">
    <citation type="submission" date="2019-03" db="EMBL/GenBank/DDBJ databases">
        <title>Bacillus niacini sp. nov. a Nicotinate-Metabolizing Mesophile Isolated from Soil.</title>
        <authorList>
            <person name="Zhang G."/>
        </authorList>
    </citation>
    <scope>NUCLEOTIDE SEQUENCE [LARGE SCALE GENOMIC DNA]</scope>
    <source>
        <strain evidence="19 20">WN066</strain>
    </source>
</reference>
<dbReference type="CDD" id="cd00082">
    <property type="entry name" value="HisKA"/>
    <property type="match status" value="1"/>
</dbReference>
<dbReference type="EMBL" id="JAVGVR010000001">
    <property type="protein sequence ID" value="MDQ6598377.1"/>
    <property type="molecule type" value="Genomic_DNA"/>
</dbReference>
<evidence type="ECO:0000256" key="3">
    <source>
        <dbReference type="ARBA" id="ARBA00012438"/>
    </source>
</evidence>
<dbReference type="InterPro" id="IPR004358">
    <property type="entry name" value="Sig_transdc_His_kin-like_C"/>
</dbReference>
<dbReference type="Gene3D" id="1.10.287.130">
    <property type="match status" value="1"/>
</dbReference>
<name>A0A4R5VT83_9BACI</name>
<evidence type="ECO:0000256" key="9">
    <source>
        <dbReference type="ARBA" id="ARBA00022741"/>
    </source>
</evidence>
<evidence type="ECO:0000256" key="11">
    <source>
        <dbReference type="ARBA" id="ARBA00022840"/>
    </source>
</evidence>
<dbReference type="PROSITE" id="PS50109">
    <property type="entry name" value="HIS_KIN"/>
    <property type="match status" value="1"/>
</dbReference>
<dbReference type="EMBL" id="SMYO01000006">
    <property type="protein sequence ID" value="TDK61060.1"/>
    <property type="molecule type" value="Genomic_DNA"/>
</dbReference>
<dbReference type="EC" id="2.7.13.3" evidence="3"/>
<dbReference type="SUPFAM" id="SSF47384">
    <property type="entry name" value="Homodimeric domain of signal transducing histidine kinase"/>
    <property type="match status" value="1"/>
</dbReference>
<dbReference type="FunFam" id="3.30.565.10:FF:000006">
    <property type="entry name" value="Sensor histidine kinase WalK"/>
    <property type="match status" value="1"/>
</dbReference>
<keyword evidence="12 15" id="KW-1133">Transmembrane helix</keyword>
<dbReference type="InterPro" id="IPR050428">
    <property type="entry name" value="TCS_sensor_his_kinase"/>
</dbReference>
<evidence type="ECO:0000313" key="20">
    <source>
        <dbReference type="Proteomes" id="UP000295132"/>
    </source>
</evidence>
<dbReference type="GO" id="GO:0005524">
    <property type="term" value="F:ATP binding"/>
    <property type="evidence" value="ECO:0007669"/>
    <property type="project" value="UniProtKB-KW"/>
</dbReference>
<evidence type="ECO:0000256" key="7">
    <source>
        <dbReference type="ARBA" id="ARBA00022679"/>
    </source>
</evidence>
<evidence type="ECO:0000313" key="19">
    <source>
        <dbReference type="EMBL" id="TDK61060.1"/>
    </source>
</evidence>
<evidence type="ECO:0000256" key="8">
    <source>
        <dbReference type="ARBA" id="ARBA00022692"/>
    </source>
</evidence>
<dbReference type="InterPro" id="IPR036890">
    <property type="entry name" value="HATPase_C_sf"/>
</dbReference>
<sequence>MKITTKINLTTTAWLLCVLILINVVVFFSFLKITVNMEEDALLQKANDIIDELKSAHPEEQTEMLKDFLTIHSYIRVVDPNGKTLTEVTNDKEITSKIKPKYTKKQESGRILIGTETGEKQVIYVRVPIKTSMNRTATLDIGEALMGLEMRKDILLWVLGVCTVLSGILSLLGGKWLSGFIMRPISNMIKTMEDIEQSGIPKKIVMQNRTRDELEQMASTFNRMIERLSENMEKQDQFISDASHELKTPLTVIKSYASLLRRRGVQNIEMSTEAIEAIYSEATRIQKMTEMFLNMATSEKETTLDLRQVDLVGLCKEIQKQLKNAYKREIHLHHSEEHIYILADELKLKQVIIILLDNAIKYSKDQIDLYLNQQQHFASIVVKDYGIGIPKQDLHRIFERFYRVDKARSRETGGTGLGLAIAKNIMKMHKGEIKIKSKEEKGTEVELLFPL</sequence>
<dbReference type="SMART" id="SM00387">
    <property type="entry name" value="HATPase_c"/>
    <property type="match status" value="1"/>
</dbReference>
<keyword evidence="11 18" id="KW-0067">ATP-binding</keyword>
<evidence type="ECO:0000256" key="6">
    <source>
        <dbReference type="ARBA" id="ARBA00022553"/>
    </source>
</evidence>
<accession>A0A4R5VT83</accession>
<dbReference type="InterPro" id="IPR003661">
    <property type="entry name" value="HisK_dim/P_dom"/>
</dbReference>
<feature type="transmembrane region" description="Helical" evidence="15">
    <location>
        <begin position="12"/>
        <end position="35"/>
    </location>
</feature>
<dbReference type="InterPro" id="IPR036097">
    <property type="entry name" value="HisK_dim/P_sf"/>
</dbReference>
<evidence type="ECO:0000259" key="16">
    <source>
        <dbReference type="PROSITE" id="PS50109"/>
    </source>
</evidence>
<feature type="domain" description="Histidine kinase" evidence="16">
    <location>
        <begin position="241"/>
        <end position="451"/>
    </location>
</feature>
<keyword evidence="21" id="KW-1185">Reference proteome</keyword>
<feature type="domain" description="HAMP" evidence="17">
    <location>
        <begin position="179"/>
        <end position="233"/>
    </location>
</feature>
<keyword evidence="7" id="KW-0808">Transferase</keyword>
<dbReference type="CDD" id="cd06225">
    <property type="entry name" value="HAMP"/>
    <property type="match status" value="1"/>
</dbReference>
<protein>
    <recommendedName>
        <fullName evidence="4">Signal transduction histidine-protein kinase ArlS</fullName>
        <ecNumber evidence="3">2.7.13.3</ecNumber>
    </recommendedName>
</protein>
<dbReference type="GO" id="GO:0000155">
    <property type="term" value="F:phosphorelay sensor kinase activity"/>
    <property type="evidence" value="ECO:0007669"/>
    <property type="project" value="InterPro"/>
</dbReference>
<evidence type="ECO:0000256" key="10">
    <source>
        <dbReference type="ARBA" id="ARBA00022777"/>
    </source>
</evidence>
<dbReference type="FunFam" id="1.10.287.130:FF:000001">
    <property type="entry name" value="Two-component sensor histidine kinase"/>
    <property type="match status" value="1"/>
</dbReference>
<dbReference type="Pfam" id="PF02518">
    <property type="entry name" value="HATPase_c"/>
    <property type="match status" value="1"/>
</dbReference>
<evidence type="ECO:0000256" key="15">
    <source>
        <dbReference type="SAM" id="Phobius"/>
    </source>
</evidence>
<feature type="transmembrane region" description="Helical" evidence="15">
    <location>
        <begin position="154"/>
        <end position="177"/>
    </location>
</feature>
<evidence type="ECO:0000256" key="13">
    <source>
        <dbReference type="ARBA" id="ARBA00023012"/>
    </source>
</evidence>
<keyword evidence="13" id="KW-0902">Two-component regulatory system</keyword>
<dbReference type="Pfam" id="PF00512">
    <property type="entry name" value="HisKA"/>
    <property type="match status" value="1"/>
</dbReference>
<gene>
    <name evidence="19" type="ORF">E2K98_15250</name>
    <name evidence="18" type="ORF">RCG21_18795</name>
</gene>